<protein>
    <submittedName>
        <fullName evidence="2">Uncharacterized protein</fullName>
    </submittedName>
</protein>
<feature type="region of interest" description="Disordered" evidence="1">
    <location>
        <begin position="1"/>
        <end position="30"/>
    </location>
</feature>
<proteinExistence type="predicted"/>
<keyword evidence="3" id="KW-1185">Reference proteome</keyword>
<dbReference type="Proteomes" id="UP000251993">
    <property type="component" value="Chromosome"/>
</dbReference>
<dbReference type="EMBL" id="CP030850">
    <property type="protein sequence ID" value="AXE20192.1"/>
    <property type="molecule type" value="Genomic_DNA"/>
</dbReference>
<dbReference type="AlphaFoldDB" id="A0A344TNH1"/>
<accession>A0A344TNH1</accession>
<evidence type="ECO:0000256" key="1">
    <source>
        <dbReference type="SAM" id="MobiDB-lite"/>
    </source>
</evidence>
<evidence type="ECO:0000313" key="3">
    <source>
        <dbReference type="Proteomes" id="UP000251993"/>
    </source>
</evidence>
<organism evidence="2 3">
    <name type="scientific">Runella rosea</name>
    <dbReference type="NCBI Taxonomy" id="2259595"/>
    <lineage>
        <taxon>Bacteria</taxon>
        <taxon>Pseudomonadati</taxon>
        <taxon>Bacteroidota</taxon>
        <taxon>Cytophagia</taxon>
        <taxon>Cytophagales</taxon>
        <taxon>Spirosomataceae</taxon>
        <taxon>Runella</taxon>
    </lineage>
</organism>
<evidence type="ECO:0000313" key="2">
    <source>
        <dbReference type="EMBL" id="AXE20192.1"/>
    </source>
</evidence>
<feature type="compositionally biased region" description="Polar residues" evidence="1">
    <location>
        <begin position="1"/>
        <end position="11"/>
    </location>
</feature>
<dbReference type="KEGG" id="run:DR864_21775"/>
<reference evidence="2 3" key="1">
    <citation type="submission" date="2018-07" db="EMBL/GenBank/DDBJ databases">
        <title>Genome sequencing of Runella.</title>
        <authorList>
            <person name="Baek M.-G."/>
            <person name="Yi H."/>
        </authorList>
    </citation>
    <scope>NUCLEOTIDE SEQUENCE [LARGE SCALE GENOMIC DNA]</scope>
    <source>
        <strain evidence="2 3">HYN0085</strain>
    </source>
</reference>
<sequence length="61" mass="7034">MRYLYNDNNAPMKTPANPDKFKKQNPKPPKKSLIELVKEVIPKGKYKGLSKILEPHELPDC</sequence>
<gene>
    <name evidence="2" type="ORF">DR864_21775</name>
</gene>
<name>A0A344TNH1_9BACT</name>